<dbReference type="InterPro" id="IPR016024">
    <property type="entry name" value="ARM-type_fold"/>
</dbReference>
<proteinExistence type="predicted"/>
<dbReference type="SMART" id="SM00185">
    <property type="entry name" value="ARM"/>
    <property type="match status" value="8"/>
</dbReference>
<evidence type="ECO:0000256" key="1">
    <source>
        <dbReference type="PROSITE-ProRule" id="PRU00259"/>
    </source>
</evidence>
<dbReference type="InterPro" id="IPR011989">
    <property type="entry name" value="ARM-like"/>
</dbReference>
<keyword evidence="3" id="KW-1185">Reference proteome</keyword>
<reference evidence="2 3" key="1">
    <citation type="submission" date="2024-04" db="EMBL/GenBank/DDBJ databases">
        <authorList>
            <person name="Waldvogel A.-M."/>
            <person name="Schoenle A."/>
        </authorList>
    </citation>
    <scope>NUCLEOTIDE SEQUENCE [LARGE SCALE GENOMIC DNA]</scope>
</reference>
<dbReference type="AlphaFoldDB" id="A0AAV2JU82"/>
<dbReference type="PANTHER" id="PTHR46241:SF1">
    <property type="entry name" value="OUTER DYNEIN ARM-DOCKING COMPLEX SUBUNIT 2"/>
    <property type="match status" value="1"/>
</dbReference>
<dbReference type="PANTHER" id="PTHR46241">
    <property type="entry name" value="ARMADILLO REPEAT-CONTAINING PROTEIN 4 ARMC4"/>
    <property type="match status" value="1"/>
</dbReference>
<dbReference type="SUPFAM" id="SSF48371">
    <property type="entry name" value="ARM repeat"/>
    <property type="match status" value="1"/>
</dbReference>
<feature type="repeat" description="ARM" evidence="1">
    <location>
        <begin position="312"/>
        <end position="339"/>
    </location>
</feature>
<dbReference type="Gene3D" id="1.25.10.10">
    <property type="entry name" value="Leucine-rich Repeat Variant"/>
    <property type="match status" value="2"/>
</dbReference>
<dbReference type="PROSITE" id="PS50176">
    <property type="entry name" value="ARM_REPEAT"/>
    <property type="match status" value="3"/>
</dbReference>
<organism evidence="2 3">
    <name type="scientific">Knipowitschia caucasica</name>
    <name type="common">Caucasian dwarf goby</name>
    <name type="synonym">Pomatoschistus caucasicus</name>
    <dbReference type="NCBI Taxonomy" id="637954"/>
    <lineage>
        <taxon>Eukaryota</taxon>
        <taxon>Metazoa</taxon>
        <taxon>Chordata</taxon>
        <taxon>Craniata</taxon>
        <taxon>Vertebrata</taxon>
        <taxon>Euteleostomi</taxon>
        <taxon>Actinopterygii</taxon>
        <taxon>Neopterygii</taxon>
        <taxon>Teleostei</taxon>
        <taxon>Neoteleostei</taxon>
        <taxon>Acanthomorphata</taxon>
        <taxon>Gobiaria</taxon>
        <taxon>Gobiiformes</taxon>
        <taxon>Gobioidei</taxon>
        <taxon>Gobiidae</taxon>
        <taxon>Gobiinae</taxon>
        <taxon>Knipowitschia</taxon>
    </lineage>
</organism>
<sequence>MFFRERCAEDEKTRDLVHQYKGPQRLALLLSKPHNKQLLCAATGAIWKCSLSRKNVTKFQEVGVLQKLVSLLSEQPEEVLVNVVAALGEFAHIASNRTVIGQSGGIEKLVRLLTGRNQTLLVNVTRTLGICASDMKNMVIMDQLDGLRLVWSLLKHPSAEVQASAAWALCPVIHHGKDVDESMRRLIGGFQLLIKLLESTDNEVLASICAVIAKITEDKEENVALLTDYGVVPLLAKLTGTTDDRLRRHLAEAIAYCCMWSQNRGAFGRAGAVPPLVSYVRSNNQSVHETTVVGLYQLSKDVDNCVSLHGNGAVKPLLELMGHPQEDVAFMAAGCVRNIRMLANANKFHKMDDTRVSPSADPRVFTLRVFHQAFTLRVIRQVFALRVFRQVFALRKFRLVLTLRVFRQVFTLRVFRQGFTLRVFRQGFTLRVFRQGFALRVFCQVFALRVFRQGFTLRVFRQVFALRNFRLVFTLRVFRQVFTLRVFRQVFTLRVFRLVFTVRAFCQVFALRVFRQVFALRVFRQVFTVRVFCKVFTVRVFCQVFIVRVFRRVFTVRVFRQVFTVWVSLSSGLHCMGVSFIRSSL</sequence>
<name>A0AAV2JU82_KNICA</name>
<evidence type="ECO:0000313" key="2">
    <source>
        <dbReference type="EMBL" id="CAL1581263.1"/>
    </source>
</evidence>
<feature type="repeat" description="ARM" evidence="1">
    <location>
        <begin position="63"/>
        <end position="105"/>
    </location>
</feature>
<dbReference type="InterPro" id="IPR000225">
    <property type="entry name" value="Armadillo"/>
</dbReference>
<protein>
    <recommendedName>
        <fullName evidence="4">Armadillo repeat-containing protein 4</fullName>
    </recommendedName>
</protein>
<dbReference type="EMBL" id="OZ035837">
    <property type="protein sequence ID" value="CAL1581263.1"/>
    <property type="molecule type" value="Genomic_DNA"/>
</dbReference>
<evidence type="ECO:0008006" key="4">
    <source>
        <dbReference type="Google" id="ProtNLM"/>
    </source>
</evidence>
<accession>A0AAV2JU82</accession>
<gene>
    <name evidence="2" type="ORF">KC01_LOCUS12028</name>
</gene>
<evidence type="ECO:0000313" key="3">
    <source>
        <dbReference type="Proteomes" id="UP001497482"/>
    </source>
</evidence>
<dbReference type="Proteomes" id="UP001497482">
    <property type="component" value="Chromosome 15"/>
</dbReference>
<feature type="repeat" description="ARM" evidence="1">
    <location>
        <begin position="188"/>
        <end position="230"/>
    </location>
</feature>